<organism evidence="4 5">
    <name type="scientific">Corchorus capsularis</name>
    <name type="common">Jute</name>
    <dbReference type="NCBI Taxonomy" id="210143"/>
    <lineage>
        <taxon>Eukaryota</taxon>
        <taxon>Viridiplantae</taxon>
        <taxon>Streptophyta</taxon>
        <taxon>Embryophyta</taxon>
        <taxon>Tracheophyta</taxon>
        <taxon>Spermatophyta</taxon>
        <taxon>Magnoliopsida</taxon>
        <taxon>eudicotyledons</taxon>
        <taxon>Gunneridae</taxon>
        <taxon>Pentapetalae</taxon>
        <taxon>rosids</taxon>
        <taxon>malvids</taxon>
        <taxon>Malvales</taxon>
        <taxon>Malvaceae</taxon>
        <taxon>Grewioideae</taxon>
        <taxon>Apeibeae</taxon>
        <taxon>Corchorus</taxon>
    </lineage>
</organism>
<dbReference type="Gene3D" id="3.90.245.10">
    <property type="entry name" value="Ribonucleoside hydrolase-like"/>
    <property type="match status" value="2"/>
</dbReference>
<dbReference type="STRING" id="210143.A0A1R3GWG2"/>
<dbReference type="OrthoDB" id="5783963at2759"/>
<feature type="domain" description="Inosine/uridine-preferring nucleoside hydrolase" evidence="3">
    <location>
        <begin position="11"/>
        <end position="341"/>
    </location>
</feature>
<reference evidence="4 5" key="1">
    <citation type="submission" date="2013-09" db="EMBL/GenBank/DDBJ databases">
        <title>Corchorus capsularis genome sequencing.</title>
        <authorList>
            <person name="Alam M."/>
            <person name="Haque M.S."/>
            <person name="Islam M.S."/>
            <person name="Emdad E.M."/>
            <person name="Islam M.M."/>
            <person name="Ahmed B."/>
            <person name="Halim A."/>
            <person name="Hossen Q.M.M."/>
            <person name="Hossain M.Z."/>
            <person name="Ahmed R."/>
            <person name="Khan M.M."/>
            <person name="Islam R."/>
            <person name="Rashid M.M."/>
            <person name="Khan S.A."/>
            <person name="Rahman M.S."/>
            <person name="Alam M."/>
        </authorList>
    </citation>
    <scope>NUCLEOTIDE SEQUENCE [LARGE SCALE GENOMIC DNA]</scope>
    <source>
        <strain evidence="5">cv. CVL-1</strain>
        <tissue evidence="4">Whole seedling</tissue>
    </source>
</reference>
<dbReference type="InterPro" id="IPR001910">
    <property type="entry name" value="Inosine/uridine_hydrolase_dom"/>
</dbReference>
<comment type="similarity">
    <text evidence="1">Belongs to the IUNH family.</text>
</comment>
<feature type="compositionally biased region" description="Basic and acidic residues" evidence="2">
    <location>
        <begin position="577"/>
        <end position="600"/>
    </location>
</feature>
<evidence type="ECO:0000256" key="2">
    <source>
        <dbReference type="SAM" id="MobiDB-lite"/>
    </source>
</evidence>
<sequence>MDHQNHQPQRILVDTDVDTDDVFALFYLLKQDPNQFNLQGITINANGWSDAGHAINHVYDILFMMDHDDIPVGIGGEGDILPNSTILPNVGGYLPIIDQGMSTAGECRYRQAIPVARSGRLDINSNFGLRKSFLPQGSRKYTPLQQPTAQEVMINAISSGPTTVFLMGAHTNFAIFLMNNPNLKKNVKHIYAMGGSVRSNCPKNDSSKECPNIGNLYPQDSNPYAEFNIFSDPFAAYKVLHSGIPITLIPLDATNTIPLSRDFFMEFERRQNTYEARYCFQALKLIRDTWLTDAFHEQYCMWDSFMVGVALSVMGKSHNHNGENEFAEMQYMNITVVTSNEPYGVADCSNPLISEYSFPKFNVTKNGLHSGHVQMGMQDPFCLQRKCQDGYTKEDNGEDAVNVLVATKAKSNPDNQSSLQKAFYTSFLHVINSPEKTGRFDIRRQYPFHREVLYKPDFGMKMRGKPVIFDMDMSAGDFLALLYLLKLPVELLNLKGILISSTGWATSATIDVVYDVLHMMGRDDIPVGLGEAFAVGQSNPDFSAIGDCKYSKAIPHGSGGYLDSDTLYGLARDLPRSPRRYTSEDSAKFGAPRDTEHPELRQPSAQDVWNSVVESLDPGSKITMLTNGPSTNLAQIIQSKNGSSLIQRVYIVGGHTGYVDGNEKGNLFTVPSNEYAEFNMFLDPLAAEQVFTSSLDITLVPLQIQRRVSSFSSILDSMNVTIQTPESVFAQRLISRLWQLQKEHYRYNHMDIFLGEILGAVIMAGNPQLNQTFTSKPLKILSNGDITKTGQIVIDEEQGKQVNVFENVNPEAYYEHFARVLGDSRQSAVLGSFHEQEIMWNSPPERTNFGHHNPQL</sequence>
<evidence type="ECO:0000259" key="3">
    <source>
        <dbReference type="Pfam" id="PF01156"/>
    </source>
</evidence>
<dbReference type="PANTHER" id="PTHR46692">
    <property type="entry name" value="INOSINE-URIDINE PREFERRING NUCLEOSIDE HYDROLASE FAMILY PROTEIN"/>
    <property type="match status" value="1"/>
</dbReference>
<dbReference type="Proteomes" id="UP000188268">
    <property type="component" value="Unassembled WGS sequence"/>
</dbReference>
<feature type="region of interest" description="Disordered" evidence="2">
    <location>
        <begin position="577"/>
        <end position="603"/>
    </location>
</feature>
<dbReference type="EMBL" id="AWWV01013253">
    <property type="protein sequence ID" value="OMO62386.1"/>
    <property type="molecule type" value="Genomic_DNA"/>
</dbReference>
<protein>
    <recommendedName>
        <fullName evidence="3">Inosine/uridine-preferring nucleoside hydrolase domain-containing protein</fullName>
    </recommendedName>
</protein>
<gene>
    <name evidence="4" type="ORF">CCACVL1_22859</name>
</gene>
<name>A0A1R3GWG2_COCAP</name>
<dbReference type="AlphaFoldDB" id="A0A1R3GWG2"/>
<accession>A0A1R3GWG2</accession>
<evidence type="ECO:0000313" key="4">
    <source>
        <dbReference type="EMBL" id="OMO62386.1"/>
    </source>
</evidence>
<dbReference type="Pfam" id="PF01156">
    <property type="entry name" value="IU_nuc_hydro"/>
    <property type="match status" value="2"/>
</dbReference>
<dbReference type="Gramene" id="OMO62386">
    <property type="protein sequence ID" value="OMO62386"/>
    <property type="gene ID" value="CCACVL1_22859"/>
</dbReference>
<dbReference type="InterPro" id="IPR036452">
    <property type="entry name" value="Ribo_hydro-like"/>
</dbReference>
<keyword evidence="5" id="KW-1185">Reference proteome</keyword>
<feature type="domain" description="Inosine/uridine-preferring nucleoside hydrolase" evidence="3">
    <location>
        <begin position="467"/>
        <end position="814"/>
    </location>
</feature>
<comment type="caution">
    <text evidence="4">The sequence shown here is derived from an EMBL/GenBank/DDBJ whole genome shotgun (WGS) entry which is preliminary data.</text>
</comment>
<evidence type="ECO:0000256" key="1">
    <source>
        <dbReference type="ARBA" id="ARBA00009176"/>
    </source>
</evidence>
<proteinExistence type="inferred from homology"/>
<dbReference type="SUPFAM" id="SSF53590">
    <property type="entry name" value="Nucleoside hydrolase"/>
    <property type="match status" value="2"/>
</dbReference>
<dbReference type="OMA" id="TINANGW"/>
<dbReference type="PANTHER" id="PTHR46692:SF2">
    <property type="entry name" value="INOSINE_URIDINE-PREFERRING NUCLEOSIDE HYDROLASE DOMAIN-CONTAINING PROTEIN"/>
    <property type="match status" value="1"/>
</dbReference>
<dbReference type="GO" id="GO:0016799">
    <property type="term" value="F:hydrolase activity, hydrolyzing N-glycosyl compounds"/>
    <property type="evidence" value="ECO:0007669"/>
    <property type="project" value="InterPro"/>
</dbReference>
<evidence type="ECO:0000313" key="5">
    <source>
        <dbReference type="Proteomes" id="UP000188268"/>
    </source>
</evidence>